<evidence type="ECO:0000313" key="1">
    <source>
        <dbReference type="EMBL" id="KAA5546931.1"/>
    </source>
</evidence>
<dbReference type="AlphaFoldDB" id="A0A5M6DHD2"/>
<keyword evidence="2" id="KW-1185">Reference proteome</keyword>
<comment type="caution">
    <text evidence="1">The sequence shown here is derived from an EMBL/GenBank/DDBJ whole genome shotgun (WGS) entry which is preliminary data.</text>
</comment>
<protein>
    <submittedName>
        <fullName evidence="1">Uncharacterized protein</fullName>
    </submittedName>
</protein>
<gene>
    <name evidence="1" type="ORF">FYK55_00455</name>
</gene>
<name>A0A5M6DHD2_9BACT</name>
<evidence type="ECO:0000313" key="2">
    <source>
        <dbReference type="Proteomes" id="UP000324479"/>
    </source>
</evidence>
<dbReference type="RefSeq" id="WP_150074039.1">
    <property type="nucleotide sequence ID" value="NZ_VWOX01000001.1"/>
</dbReference>
<organism evidence="1 2">
    <name type="scientific">Roseiconus nitratireducens</name>
    <dbReference type="NCBI Taxonomy" id="2605748"/>
    <lineage>
        <taxon>Bacteria</taxon>
        <taxon>Pseudomonadati</taxon>
        <taxon>Planctomycetota</taxon>
        <taxon>Planctomycetia</taxon>
        <taxon>Pirellulales</taxon>
        <taxon>Pirellulaceae</taxon>
        <taxon>Roseiconus</taxon>
    </lineage>
</organism>
<sequence length="88" mass="9798">MSDPLKCGDCGEKLELGFIPDASYAVVLQAQWHPGTPEDKTFLGFRPQTLMGKDVPAIKHDSEHMRAITAYRCTVCGVLKLYAREKES</sequence>
<proteinExistence type="predicted"/>
<reference evidence="1 2" key="1">
    <citation type="submission" date="2019-08" db="EMBL/GenBank/DDBJ databases">
        <authorList>
            <person name="Dhanesh K."/>
            <person name="Kumar G."/>
            <person name="Sasikala C."/>
            <person name="Venkata Ramana C."/>
        </authorList>
    </citation>
    <scope>NUCLEOTIDE SEQUENCE [LARGE SCALE GENOMIC DNA]</scope>
    <source>
        <strain evidence="1 2">JC645</strain>
    </source>
</reference>
<dbReference type="Proteomes" id="UP000324479">
    <property type="component" value="Unassembled WGS sequence"/>
</dbReference>
<dbReference type="EMBL" id="VWOX01000001">
    <property type="protein sequence ID" value="KAA5546931.1"/>
    <property type="molecule type" value="Genomic_DNA"/>
</dbReference>
<accession>A0A5M6DHD2</accession>